<feature type="transmembrane region" description="Helical" evidence="1">
    <location>
        <begin position="7"/>
        <end position="26"/>
    </location>
</feature>
<evidence type="ECO:0000256" key="1">
    <source>
        <dbReference type="SAM" id="Phobius"/>
    </source>
</evidence>
<comment type="caution">
    <text evidence="2">The sequence shown here is derived from an EMBL/GenBank/DDBJ whole genome shotgun (WGS) entry which is preliminary data.</text>
</comment>
<feature type="transmembrane region" description="Helical" evidence="1">
    <location>
        <begin position="109"/>
        <end position="131"/>
    </location>
</feature>
<accession>A0A2N3LGB1</accession>
<dbReference type="Proteomes" id="UP000233440">
    <property type="component" value="Unassembled WGS sequence"/>
</dbReference>
<dbReference type="EMBL" id="PIQO01000016">
    <property type="protein sequence ID" value="PKR83646.1"/>
    <property type="molecule type" value="Genomic_DNA"/>
</dbReference>
<evidence type="ECO:0000313" key="3">
    <source>
        <dbReference type="Proteomes" id="UP000233440"/>
    </source>
</evidence>
<dbReference type="RefSeq" id="WP_101355566.1">
    <property type="nucleotide sequence ID" value="NZ_PIQO01000016.1"/>
</dbReference>
<dbReference type="AlphaFoldDB" id="A0A2N3LGB1"/>
<protein>
    <submittedName>
        <fullName evidence="2">Uncharacterized protein</fullName>
    </submittedName>
</protein>
<feature type="transmembrane region" description="Helical" evidence="1">
    <location>
        <begin position="41"/>
        <end position="64"/>
    </location>
</feature>
<sequence length="136" mass="15627">MKFFFRLNFVSILYALFIFIPVELYINIPRITRLMDLESGIVPYIFGFTIIVEIIAGTVLLYQLTKKWLNGRISKFWTVILWLPYFIFFVFGFASFFPSTYAGDNPGPGAGLLLIGGLIFYPLYILILNIISTNSD</sequence>
<reference evidence="2 3" key="1">
    <citation type="submission" date="2017-11" db="EMBL/GenBank/DDBJ databases">
        <title>Bacillus camelliae sp. nov., isolated from pu'er tea.</title>
        <authorList>
            <person name="Niu L."/>
        </authorList>
    </citation>
    <scope>NUCLEOTIDE SEQUENCE [LARGE SCALE GENOMIC DNA]</scope>
    <source>
        <strain evidence="2 3">7578-1</strain>
    </source>
</reference>
<organism evidence="2 3">
    <name type="scientific">Heyndrickxia camelliae</name>
    <dbReference type="NCBI Taxonomy" id="1707093"/>
    <lineage>
        <taxon>Bacteria</taxon>
        <taxon>Bacillati</taxon>
        <taxon>Bacillota</taxon>
        <taxon>Bacilli</taxon>
        <taxon>Bacillales</taxon>
        <taxon>Bacillaceae</taxon>
        <taxon>Heyndrickxia</taxon>
    </lineage>
</organism>
<feature type="transmembrane region" description="Helical" evidence="1">
    <location>
        <begin position="76"/>
        <end position="97"/>
    </location>
</feature>
<keyword evidence="1" id="KW-1133">Transmembrane helix</keyword>
<gene>
    <name evidence="2" type="ORF">CWO92_17820</name>
</gene>
<name>A0A2N3LGB1_9BACI</name>
<keyword evidence="3" id="KW-1185">Reference proteome</keyword>
<evidence type="ECO:0000313" key="2">
    <source>
        <dbReference type="EMBL" id="PKR83646.1"/>
    </source>
</evidence>
<keyword evidence="1" id="KW-0472">Membrane</keyword>
<keyword evidence="1" id="KW-0812">Transmembrane</keyword>
<proteinExistence type="predicted"/>
<dbReference type="OrthoDB" id="2660529at2"/>